<feature type="compositionally biased region" description="Acidic residues" evidence="1">
    <location>
        <begin position="11"/>
        <end position="23"/>
    </location>
</feature>
<feature type="compositionally biased region" description="Basic and acidic residues" evidence="1">
    <location>
        <begin position="24"/>
        <end position="34"/>
    </location>
</feature>
<organism evidence="2 3">
    <name type="scientific">Stephania japonica</name>
    <dbReference type="NCBI Taxonomy" id="461633"/>
    <lineage>
        <taxon>Eukaryota</taxon>
        <taxon>Viridiplantae</taxon>
        <taxon>Streptophyta</taxon>
        <taxon>Embryophyta</taxon>
        <taxon>Tracheophyta</taxon>
        <taxon>Spermatophyta</taxon>
        <taxon>Magnoliopsida</taxon>
        <taxon>Ranunculales</taxon>
        <taxon>Menispermaceae</taxon>
        <taxon>Menispermoideae</taxon>
        <taxon>Cissampelideae</taxon>
        <taxon>Stephania</taxon>
    </lineage>
</organism>
<sequence>MRDDRVRGGGDDEEGGCGDEEERTAECGRERGCGDDEEGGCGDEVRTTVREREEGVTYKNLTTGKDVCPGRREGIILRCCLYIEGSFYADGSLPRTSELVSLL</sequence>
<gene>
    <name evidence="2" type="ORF">Sjap_018465</name>
</gene>
<feature type="compositionally biased region" description="Basic and acidic residues" evidence="1">
    <location>
        <begin position="1"/>
        <end position="10"/>
    </location>
</feature>
<protein>
    <submittedName>
        <fullName evidence="2">Uncharacterized protein</fullName>
    </submittedName>
</protein>
<dbReference type="Proteomes" id="UP001417504">
    <property type="component" value="Unassembled WGS sequence"/>
</dbReference>
<keyword evidence="3" id="KW-1185">Reference proteome</keyword>
<feature type="region of interest" description="Disordered" evidence="1">
    <location>
        <begin position="1"/>
        <end position="41"/>
    </location>
</feature>
<comment type="caution">
    <text evidence="2">The sequence shown here is derived from an EMBL/GenBank/DDBJ whole genome shotgun (WGS) entry which is preliminary data.</text>
</comment>
<dbReference type="AlphaFoldDB" id="A0AAP0I842"/>
<name>A0AAP0I842_9MAGN</name>
<evidence type="ECO:0000256" key="1">
    <source>
        <dbReference type="SAM" id="MobiDB-lite"/>
    </source>
</evidence>
<proteinExistence type="predicted"/>
<accession>A0AAP0I842</accession>
<dbReference type="EMBL" id="JBBNAE010000007">
    <property type="protein sequence ID" value="KAK9110405.1"/>
    <property type="molecule type" value="Genomic_DNA"/>
</dbReference>
<evidence type="ECO:0000313" key="2">
    <source>
        <dbReference type="EMBL" id="KAK9110405.1"/>
    </source>
</evidence>
<reference evidence="2 3" key="1">
    <citation type="submission" date="2024-01" db="EMBL/GenBank/DDBJ databases">
        <title>Genome assemblies of Stephania.</title>
        <authorList>
            <person name="Yang L."/>
        </authorList>
    </citation>
    <scope>NUCLEOTIDE SEQUENCE [LARGE SCALE GENOMIC DNA]</scope>
    <source>
        <strain evidence="2">QJT</strain>
        <tissue evidence="2">Leaf</tissue>
    </source>
</reference>
<evidence type="ECO:0000313" key="3">
    <source>
        <dbReference type="Proteomes" id="UP001417504"/>
    </source>
</evidence>